<protein>
    <submittedName>
        <fullName evidence="2">Uncharacterized protein</fullName>
    </submittedName>
</protein>
<dbReference type="Proteomes" id="UP000828390">
    <property type="component" value="Unassembled WGS sequence"/>
</dbReference>
<dbReference type="EMBL" id="JAIWYP010000007">
    <property type="protein sequence ID" value="KAH3792445.1"/>
    <property type="molecule type" value="Genomic_DNA"/>
</dbReference>
<name>A0A9D4F510_DREPO</name>
<feature type="compositionally biased region" description="Basic and acidic residues" evidence="1">
    <location>
        <begin position="14"/>
        <end position="28"/>
    </location>
</feature>
<keyword evidence="3" id="KW-1185">Reference proteome</keyword>
<gene>
    <name evidence="2" type="ORF">DPMN_145942</name>
</gene>
<evidence type="ECO:0000313" key="3">
    <source>
        <dbReference type="Proteomes" id="UP000828390"/>
    </source>
</evidence>
<reference evidence="2" key="2">
    <citation type="submission" date="2020-11" db="EMBL/GenBank/DDBJ databases">
        <authorList>
            <person name="McCartney M.A."/>
            <person name="Auch B."/>
            <person name="Kono T."/>
            <person name="Mallez S."/>
            <person name="Becker A."/>
            <person name="Gohl D.M."/>
            <person name="Silverstein K.A.T."/>
            <person name="Koren S."/>
            <person name="Bechman K.B."/>
            <person name="Herman A."/>
            <person name="Abrahante J.E."/>
            <person name="Garbe J."/>
        </authorList>
    </citation>
    <scope>NUCLEOTIDE SEQUENCE</scope>
    <source>
        <strain evidence="2">Duluth1</strain>
        <tissue evidence="2">Whole animal</tissue>
    </source>
</reference>
<evidence type="ECO:0000256" key="1">
    <source>
        <dbReference type="SAM" id="MobiDB-lite"/>
    </source>
</evidence>
<feature type="region of interest" description="Disordered" evidence="1">
    <location>
        <begin position="1"/>
        <end position="37"/>
    </location>
</feature>
<reference evidence="2" key="1">
    <citation type="journal article" date="2019" name="bioRxiv">
        <title>The Genome of the Zebra Mussel, Dreissena polymorpha: A Resource for Invasive Species Research.</title>
        <authorList>
            <person name="McCartney M.A."/>
            <person name="Auch B."/>
            <person name="Kono T."/>
            <person name="Mallez S."/>
            <person name="Zhang Y."/>
            <person name="Obille A."/>
            <person name="Becker A."/>
            <person name="Abrahante J.E."/>
            <person name="Garbe J."/>
            <person name="Badalamenti J.P."/>
            <person name="Herman A."/>
            <person name="Mangelson H."/>
            <person name="Liachko I."/>
            <person name="Sullivan S."/>
            <person name="Sone E.D."/>
            <person name="Koren S."/>
            <person name="Silverstein K.A.T."/>
            <person name="Beckman K.B."/>
            <person name="Gohl D.M."/>
        </authorList>
    </citation>
    <scope>NUCLEOTIDE SEQUENCE</scope>
    <source>
        <strain evidence="2">Duluth1</strain>
        <tissue evidence="2">Whole animal</tissue>
    </source>
</reference>
<accession>A0A9D4F510</accession>
<feature type="compositionally biased region" description="Polar residues" evidence="1">
    <location>
        <begin position="1"/>
        <end position="12"/>
    </location>
</feature>
<evidence type="ECO:0000313" key="2">
    <source>
        <dbReference type="EMBL" id="KAH3792445.1"/>
    </source>
</evidence>
<comment type="caution">
    <text evidence="2">The sequence shown here is derived from an EMBL/GenBank/DDBJ whole genome shotgun (WGS) entry which is preliminary data.</text>
</comment>
<sequence length="64" mass="7171">MGQVRQSPQGQAEHNGEARTPTLKERGKGKQLQNLPPSDQVSSIEILIFSNKMAEVYFYAPQIK</sequence>
<proteinExistence type="predicted"/>
<dbReference type="AlphaFoldDB" id="A0A9D4F510"/>
<organism evidence="2 3">
    <name type="scientific">Dreissena polymorpha</name>
    <name type="common">Zebra mussel</name>
    <name type="synonym">Mytilus polymorpha</name>
    <dbReference type="NCBI Taxonomy" id="45954"/>
    <lineage>
        <taxon>Eukaryota</taxon>
        <taxon>Metazoa</taxon>
        <taxon>Spiralia</taxon>
        <taxon>Lophotrochozoa</taxon>
        <taxon>Mollusca</taxon>
        <taxon>Bivalvia</taxon>
        <taxon>Autobranchia</taxon>
        <taxon>Heteroconchia</taxon>
        <taxon>Euheterodonta</taxon>
        <taxon>Imparidentia</taxon>
        <taxon>Neoheterodontei</taxon>
        <taxon>Myida</taxon>
        <taxon>Dreissenoidea</taxon>
        <taxon>Dreissenidae</taxon>
        <taxon>Dreissena</taxon>
    </lineage>
</organism>